<dbReference type="SMART" id="SM00387">
    <property type="entry name" value="HATPase_c"/>
    <property type="match status" value="1"/>
</dbReference>
<keyword evidence="5" id="KW-0812">Transmembrane</keyword>
<dbReference type="SUPFAM" id="SSF55874">
    <property type="entry name" value="ATPase domain of HSP90 chaperone/DNA topoisomerase II/histidine kinase"/>
    <property type="match status" value="1"/>
</dbReference>
<dbReference type="CDD" id="cd00075">
    <property type="entry name" value="HATPase"/>
    <property type="match status" value="1"/>
</dbReference>
<dbReference type="EC" id="2.7.13.3" evidence="2"/>
<evidence type="ECO:0000256" key="4">
    <source>
        <dbReference type="SAM" id="Coils"/>
    </source>
</evidence>
<feature type="transmembrane region" description="Helical" evidence="5">
    <location>
        <begin position="155"/>
        <end position="179"/>
    </location>
</feature>
<dbReference type="InterPro" id="IPR003661">
    <property type="entry name" value="HisK_dim/P_dom"/>
</dbReference>
<dbReference type="RefSeq" id="WP_125321819.1">
    <property type="nucleotide sequence ID" value="NZ_AP024889.1"/>
</dbReference>
<keyword evidence="5" id="KW-0472">Membrane</keyword>
<dbReference type="PRINTS" id="PR00344">
    <property type="entry name" value="BCTRLSENSOR"/>
</dbReference>
<keyword evidence="8" id="KW-1185">Reference proteome</keyword>
<evidence type="ECO:0000256" key="1">
    <source>
        <dbReference type="ARBA" id="ARBA00000085"/>
    </source>
</evidence>
<evidence type="ECO:0000256" key="5">
    <source>
        <dbReference type="SAM" id="Phobius"/>
    </source>
</evidence>
<comment type="catalytic activity">
    <reaction evidence="1">
        <text>ATP + protein L-histidine = ADP + protein N-phospho-L-histidine.</text>
        <dbReference type="EC" id="2.7.13.3"/>
    </reaction>
</comment>
<reference evidence="7 8" key="1">
    <citation type="submission" date="2018-12" db="EMBL/GenBank/DDBJ databases">
        <title>Genomic taxonomy of the Vibrionaceae family.</title>
        <authorList>
            <person name="Gomez-Gil B."/>
            <person name="Enciso-Ibarra K."/>
        </authorList>
    </citation>
    <scope>NUCLEOTIDE SEQUENCE [LARGE SCALE GENOMIC DNA]</scope>
    <source>
        <strain evidence="7 8">CAIM 594</strain>
    </source>
</reference>
<dbReference type="InterPro" id="IPR033414">
    <property type="entry name" value="Sensor_dom"/>
</dbReference>
<keyword evidence="7" id="KW-0547">Nucleotide-binding</keyword>
<dbReference type="OrthoDB" id="1931120at2"/>
<dbReference type="InterPro" id="IPR005467">
    <property type="entry name" value="His_kinase_dom"/>
</dbReference>
<dbReference type="EMBL" id="RSFA01000051">
    <property type="protein sequence ID" value="RSD30838.1"/>
    <property type="molecule type" value="Genomic_DNA"/>
</dbReference>
<dbReference type="Pfam" id="PF02518">
    <property type="entry name" value="HATPase_c"/>
    <property type="match status" value="1"/>
</dbReference>
<feature type="transmembrane region" description="Helical" evidence="5">
    <location>
        <begin position="21"/>
        <end position="44"/>
    </location>
</feature>
<dbReference type="Proteomes" id="UP000269041">
    <property type="component" value="Unassembled WGS sequence"/>
</dbReference>
<gene>
    <name evidence="7" type="ORF">EJA03_11940</name>
</gene>
<dbReference type="PANTHER" id="PTHR43065:SF42">
    <property type="entry name" value="TWO-COMPONENT SENSOR PPRA"/>
    <property type="match status" value="1"/>
</dbReference>
<comment type="caution">
    <text evidence="7">The sequence shown here is derived from an EMBL/GenBank/DDBJ whole genome shotgun (WGS) entry which is preliminary data.</text>
</comment>
<feature type="domain" description="Histidine kinase" evidence="6">
    <location>
        <begin position="407"/>
        <end position="638"/>
    </location>
</feature>
<name>A0A3R9FLJ7_9VIBR</name>
<evidence type="ECO:0000313" key="8">
    <source>
        <dbReference type="Proteomes" id="UP000269041"/>
    </source>
</evidence>
<evidence type="ECO:0000256" key="3">
    <source>
        <dbReference type="ARBA" id="ARBA00022553"/>
    </source>
</evidence>
<protein>
    <recommendedName>
        <fullName evidence="2">histidine kinase</fullName>
        <ecNumber evidence="2">2.7.13.3</ecNumber>
    </recommendedName>
</protein>
<dbReference type="InterPro" id="IPR004358">
    <property type="entry name" value="Sig_transdc_His_kin-like_C"/>
</dbReference>
<dbReference type="Gene3D" id="3.30.565.10">
    <property type="entry name" value="Histidine kinase-like ATPase, C-terminal domain"/>
    <property type="match status" value="1"/>
</dbReference>
<keyword evidence="4" id="KW-0175">Coiled coil</keyword>
<sequence>MTLKRKLERGMINPLSSTIGRHIIISMVILSGIFTLFITSVQTLGEYRSQIDHVTERHNEIGEVHTGSIASSLWTFDFILLQKRLDSLTKLSKLDYIEVNYGDEIFTAGKNLNSNAVASEFPIIYRDVGIGEQVIGKVLVKSDIGEVQSYVVKQFILIMLANGIKTLLVCFFVLILFHYNVNRRLVQITHYLRKFNPRHPGKPLKLVKKHWVFAKDKDELDLLSQGVNKVRDDITLLYNNVKQEKERLSDFSVVASDWLWETDNSGNIVYCSESMKENMQLDTLSNSGLLTFPQLIQSKSLHQSLESESDFHQCEVSIEINDNTSYLMMQAIAKYEADKFVGYRGTAIDISALKLAQIELEQLNQNLEKKVTDRTKALEKNMAELKATQEQLIESEKLASLGGLVAGVAHEVNTPLGIAVTSASIIQEATYSLQLAFSDQTLTSQKLSKIIDKVLNGGELLQSNLNRASQLVKDFRRTAVDQTTEIKTNFNLADILRTLLSSLDSEINKLSVKVQVYVDEDIVMNSYPDCVTQIISNLILNSLAHAFKSQPVPEISINIYELEESVVLDYKDNGCGVDEENHKRIFEPFYTSNRGKGNSGLGLNFVFNMVKQKLKGQLEFESKLGEGISFKVTLPKVAPDAGDKKTGLEYHI</sequence>
<keyword evidence="7" id="KW-0067">ATP-binding</keyword>
<dbReference type="GO" id="GO:0000155">
    <property type="term" value="F:phosphorelay sensor kinase activity"/>
    <property type="evidence" value="ECO:0007669"/>
    <property type="project" value="InterPro"/>
</dbReference>
<dbReference type="PANTHER" id="PTHR43065">
    <property type="entry name" value="SENSOR HISTIDINE KINASE"/>
    <property type="match status" value="1"/>
</dbReference>
<dbReference type="Gene3D" id="1.10.287.130">
    <property type="match status" value="1"/>
</dbReference>
<dbReference type="PROSITE" id="PS50109">
    <property type="entry name" value="HIS_KIN"/>
    <property type="match status" value="1"/>
</dbReference>
<dbReference type="InterPro" id="IPR003594">
    <property type="entry name" value="HATPase_dom"/>
</dbReference>
<evidence type="ECO:0000313" key="7">
    <source>
        <dbReference type="EMBL" id="RSD30838.1"/>
    </source>
</evidence>
<keyword evidence="5" id="KW-1133">Transmembrane helix</keyword>
<dbReference type="CDD" id="cd00082">
    <property type="entry name" value="HisKA"/>
    <property type="match status" value="1"/>
</dbReference>
<feature type="coiled-coil region" evidence="4">
    <location>
        <begin position="350"/>
        <end position="398"/>
    </location>
</feature>
<evidence type="ECO:0000259" key="6">
    <source>
        <dbReference type="PROSITE" id="PS50109"/>
    </source>
</evidence>
<organism evidence="7 8">
    <name type="scientific">Vibrio pectenicida</name>
    <dbReference type="NCBI Taxonomy" id="62763"/>
    <lineage>
        <taxon>Bacteria</taxon>
        <taxon>Pseudomonadati</taxon>
        <taxon>Pseudomonadota</taxon>
        <taxon>Gammaproteobacteria</taxon>
        <taxon>Vibrionales</taxon>
        <taxon>Vibrionaceae</taxon>
        <taxon>Vibrio</taxon>
    </lineage>
</organism>
<evidence type="ECO:0000256" key="2">
    <source>
        <dbReference type="ARBA" id="ARBA00012438"/>
    </source>
</evidence>
<proteinExistence type="predicted"/>
<dbReference type="AlphaFoldDB" id="A0A3R9FLJ7"/>
<dbReference type="GO" id="GO:0005524">
    <property type="term" value="F:ATP binding"/>
    <property type="evidence" value="ECO:0007669"/>
    <property type="project" value="UniProtKB-KW"/>
</dbReference>
<dbReference type="InterPro" id="IPR036890">
    <property type="entry name" value="HATPase_C_sf"/>
</dbReference>
<keyword evidence="3" id="KW-0597">Phosphoprotein</keyword>
<accession>A0A3R9FLJ7</accession>
<dbReference type="Pfam" id="PF17149">
    <property type="entry name" value="CHASE5"/>
    <property type="match status" value="1"/>
</dbReference>